<sequence>MCINQDKKSKSSRRRPRSSAGSPTTVFGNMDIVDKLHKGMQNEQPASPKTTSEKRKTKKSSSASRKGKSVSFFKEVTVRQVLHKNNFTEEEICDSWFQADEYTTIRKSVLKNLDLAKMDLFREGPESTYRGLEKYTSTGGIKESIRRRRQDAIWSVLDEQDLQVDKAEEQQLTYLVYDDKAIREVYKKHCRPTIDAARCAGRLDAQAASYENEPFEQTRCPTDSKSTPPAAKKKTPASIRRMGAPDTSPGAAPLIPMAA</sequence>
<keyword evidence="3" id="KW-1185">Reference proteome</keyword>
<accession>A0A448Z1L4</accession>
<name>A0A448Z1L4_9STRA</name>
<organism evidence="2 3">
    <name type="scientific">Pseudo-nitzschia multistriata</name>
    <dbReference type="NCBI Taxonomy" id="183589"/>
    <lineage>
        <taxon>Eukaryota</taxon>
        <taxon>Sar</taxon>
        <taxon>Stramenopiles</taxon>
        <taxon>Ochrophyta</taxon>
        <taxon>Bacillariophyta</taxon>
        <taxon>Bacillariophyceae</taxon>
        <taxon>Bacillariophycidae</taxon>
        <taxon>Bacillariales</taxon>
        <taxon>Bacillariaceae</taxon>
        <taxon>Pseudo-nitzschia</taxon>
    </lineage>
</organism>
<proteinExistence type="predicted"/>
<reference evidence="2 3" key="1">
    <citation type="submission" date="2019-01" db="EMBL/GenBank/DDBJ databases">
        <authorList>
            <person name="Ferrante I. M."/>
        </authorList>
    </citation>
    <scope>NUCLEOTIDE SEQUENCE [LARGE SCALE GENOMIC DNA]</scope>
    <source>
        <strain evidence="2 3">B856</strain>
    </source>
</reference>
<dbReference type="AlphaFoldDB" id="A0A448Z1L4"/>
<gene>
    <name evidence="2" type="ORF">PSNMU_V1.4_AUG-EV-PASAV3_0026580</name>
</gene>
<feature type="region of interest" description="Disordered" evidence="1">
    <location>
        <begin position="210"/>
        <end position="259"/>
    </location>
</feature>
<dbReference type="EMBL" id="CAACVS010000072">
    <property type="protein sequence ID" value="VEU35910.1"/>
    <property type="molecule type" value="Genomic_DNA"/>
</dbReference>
<evidence type="ECO:0000256" key="1">
    <source>
        <dbReference type="SAM" id="MobiDB-lite"/>
    </source>
</evidence>
<dbReference type="OrthoDB" id="55693at2759"/>
<feature type="region of interest" description="Disordered" evidence="1">
    <location>
        <begin position="1"/>
        <end position="66"/>
    </location>
</feature>
<evidence type="ECO:0000313" key="3">
    <source>
        <dbReference type="Proteomes" id="UP000291116"/>
    </source>
</evidence>
<evidence type="ECO:0000313" key="2">
    <source>
        <dbReference type="EMBL" id="VEU35910.1"/>
    </source>
</evidence>
<dbReference type="Proteomes" id="UP000291116">
    <property type="component" value="Unassembled WGS sequence"/>
</dbReference>
<protein>
    <submittedName>
        <fullName evidence="2">Uncharacterized protein</fullName>
    </submittedName>
</protein>